<dbReference type="GO" id="GO:0033565">
    <property type="term" value="C:ESCRT-0 complex"/>
    <property type="evidence" value="ECO:0007669"/>
    <property type="project" value="TreeGrafter"/>
</dbReference>
<dbReference type="SUPFAM" id="SSF50044">
    <property type="entry name" value="SH3-domain"/>
    <property type="match status" value="1"/>
</dbReference>
<dbReference type="Gene3D" id="2.30.30.40">
    <property type="entry name" value="SH3 Domains"/>
    <property type="match status" value="1"/>
</dbReference>
<evidence type="ECO:0000259" key="9">
    <source>
        <dbReference type="PROSITE" id="PS50002"/>
    </source>
</evidence>
<dbReference type="SMART" id="SM00326">
    <property type="entry name" value="SH3"/>
    <property type="match status" value="1"/>
</dbReference>
<dbReference type="CDD" id="cd11820">
    <property type="entry name" value="SH3_STAM"/>
    <property type="match status" value="1"/>
</dbReference>
<dbReference type="EMBL" id="VCGU01000008">
    <property type="protein sequence ID" value="TRY72662.1"/>
    <property type="molecule type" value="Genomic_DNA"/>
</dbReference>
<dbReference type="AlphaFoldDB" id="A0A553P4S5"/>
<keyword evidence="5" id="KW-0967">Endosome</keyword>
<comment type="similarity">
    <text evidence="2">Belongs to the STAM family.</text>
</comment>
<dbReference type="InterPro" id="IPR003903">
    <property type="entry name" value="UIM_dom"/>
</dbReference>
<feature type="domain" description="SH3" evidence="9">
    <location>
        <begin position="218"/>
        <end position="277"/>
    </location>
</feature>
<feature type="compositionally biased region" description="Polar residues" evidence="8">
    <location>
        <begin position="474"/>
        <end position="485"/>
    </location>
</feature>
<dbReference type="GO" id="GO:0043130">
    <property type="term" value="F:ubiquitin binding"/>
    <property type="evidence" value="ECO:0007669"/>
    <property type="project" value="InterPro"/>
</dbReference>
<proteinExistence type="inferred from homology"/>
<evidence type="ECO:0000256" key="4">
    <source>
        <dbReference type="ARBA" id="ARBA00022448"/>
    </source>
</evidence>
<dbReference type="OMA" id="QVYRDWW"/>
<evidence type="ECO:0000256" key="8">
    <source>
        <dbReference type="SAM" id="MobiDB-lite"/>
    </source>
</evidence>
<protein>
    <recommendedName>
        <fullName evidence="13">Signal transducing adapter molecule 1</fullName>
    </recommendedName>
</protein>
<dbReference type="Gene3D" id="1.20.5.1940">
    <property type="match status" value="1"/>
</dbReference>
<evidence type="ECO:0000259" key="10">
    <source>
        <dbReference type="PROSITE" id="PS50179"/>
    </source>
</evidence>
<dbReference type="InterPro" id="IPR001452">
    <property type="entry name" value="SH3_domain"/>
</dbReference>
<dbReference type="CDD" id="cd03568">
    <property type="entry name" value="VHS_STAM"/>
    <property type="match status" value="1"/>
</dbReference>
<keyword evidence="4" id="KW-0813">Transport</keyword>
<dbReference type="PANTHER" id="PTHR45929">
    <property type="entry name" value="JAK PATHWAY SIGNAL TRANSDUCTION ADAPTOR MOLECULE"/>
    <property type="match status" value="1"/>
</dbReference>
<evidence type="ECO:0000313" key="12">
    <source>
        <dbReference type="Proteomes" id="UP000318571"/>
    </source>
</evidence>
<dbReference type="Proteomes" id="UP000318571">
    <property type="component" value="Chromosome 7"/>
</dbReference>
<feature type="non-terminal residue" evidence="11">
    <location>
        <position position="485"/>
    </location>
</feature>
<comment type="subcellular location">
    <subcellularLocation>
        <location evidence="1">Endosome</location>
    </subcellularLocation>
</comment>
<dbReference type="InterPro" id="IPR050670">
    <property type="entry name" value="STAM"/>
</dbReference>
<dbReference type="PRINTS" id="PR00452">
    <property type="entry name" value="SH3DOMAIN"/>
</dbReference>
<dbReference type="FunFam" id="1.25.40.90:FF:000009">
    <property type="entry name" value="Putative signal transducing adapter molecule 1"/>
    <property type="match status" value="1"/>
</dbReference>
<keyword evidence="6" id="KW-0653">Protein transport</keyword>
<evidence type="ECO:0000313" key="11">
    <source>
        <dbReference type="EMBL" id="TRY72662.1"/>
    </source>
</evidence>
<dbReference type="Gene3D" id="1.25.40.90">
    <property type="match status" value="1"/>
</dbReference>
<dbReference type="PROSITE" id="PS50179">
    <property type="entry name" value="VHS"/>
    <property type="match status" value="1"/>
</dbReference>
<evidence type="ECO:0000256" key="2">
    <source>
        <dbReference type="ARBA" id="ARBA00009666"/>
    </source>
</evidence>
<dbReference type="SMART" id="SM00288">
    <property type="entry name" value="VHS"/>
    <property type="match status" value="1"/>
</dbReference>
<dbReference type="SUPFAM" id="SSF48464">
    <property type="entry name" value="ENTH/VHS domain"/>
    <property type="match status" value="1"/>
</dbReference>
<evidence type="ECO:0000256" key="3">
    <source>
        <dbReference type="ARBA" id="ARBA00022443"/>
    </source>
</evidence>
<dbReference type="STRING" id="6832.A0A553P4S5"/>
<accession>A0A553P4S5</accession>
<evidence type="ECO:0008006" key="13">
    <source>
        <dbReference type="Google" id="ProtNLM"/>
    </source>
</evidence>
<feature type="region of interest" description="Disordered" evidence="8">
    <location>
        <begin position="426"/>
        <end position="485"/>
    </location>
</feature>
<dbReference type="InterPro" id="IPR008942">
    <property type="entry name" value="ENTH_VHS"/>
</dbReference>
<keyword evidence="3 7" id="KW-0728">SH3 domain</keyword>
<reference evidence="11 12" key="1">
    <citation type="journal article" date="2018" name="Nat. Ecol. Evol.">
        <title>Genomic signatures of mitonuclear coevolution across populations of Tigriopus californicus.</title>
        <authorList>
            <person name="Barreto F.S."/>
            <person name="Watson E.T."/>
            <person name="Lima T.G."/>
            <person name="Willett C.S."/>
            <person name="Edmands S."/>
            <person name="Li W."/>
            <person name="Burton R.S."/>
        </authorList>
    </citation>
    <scope>NUCLEOTIDE SEQUENCE [LARGE SCALE GENOMIC DNA]</scope>
    <source>
        <strain evidence="11 12">San Diego</strain>
    </source>
</reference>
<dbReference type="PANTHER" id="PTHR45929:SF3">
    <property type="entry name" value="JAK PATHWAY SIGNAL TRANSDUCTION ADAPTOR MOLECULE"/>
    <property type="match status" value="1"/>
</dbReference>
<dbReference type="CDD" id="cd21388">
    <property type="entry name" value="GAT_STAM"/>
    <property type="match status" value="1"/>
</dbReference>
<gene>
    <name evidence="11" type="ORF">TCAL_10871</name>
</gene>
<feature type="domain" description="VHS" evidence="10">
    <location>
        <begin position="17"/>
        <end position="145"/>
    </location>
</feature>
<dbReference type="GO" id="GO:0043328">
    <property type="term" value="P:protein transport to vacuole involved in ubiquitin-dependent protein catabolic process via the multivesicular body sorting pathway"/>
    <property type="evidence" value="ECO:0007669"/>
    <property type="project" value="TreeGrafter"/>
</dbReference>
<feature type="compositionally biased region" description="Low complexity" evidence="8">
    <location>
        <begin position="440"/>
        <end position="454"/>
    </location>
</feature>
<dbReference type="GO" id="GO:0035091">
    <property type="term" value="F:phosphatidylinositol binding"/>
    <property type="evidence" value="ECO:0007669"/>
    <property type="project" value="InterPro"/>
</dbReference>
<dbReference type="Pfam" id="PF00790">
    <property type="entry name" value="VHS"/>
    <property type="match status" value="1"/>
</dbReference>
<dbReference type="InterPro" id="IPR036028">
    <property type="entry name" value="SH3-like_dom_sf"/>
</dbReference>
<evidence type="ECO:0000256" key="1">
    <source>
        <dbReference type="ARBA" id="ARBA00004177"/>
    </source>
</evidence>
<evidence type="ECO:0000256" key="7">
    <source>
        <dbReference type="PROSITE-ProRule" id="PRU00192"/>
    </source>
</evidence>
<evidence type="ECO:0000256" key="5">
    <source>
        <dbReference type="ARBA" id="ARBA00022753"/>
    </source>
</evidence>
<dbReference type="PROSITE" id="PS50002">
    <property type="entry name" value="SH3"/>
    <property type="match status" value="1"/>
</dbReference>
<keyword evidence="12" id="KW-1185">Reference proteome</keyword>
<evidence type="ECO:0000256" key="6">
    <source>
        <dbReference type="ARBA" id="ARBA00022927"/>
    </source>
</evidence>
<dbReference type="PROSITE" id="PS50330">
    <property type="entry name" value="UIM"/>
    <property type="match status" value="1"/>
</dbReference>
<organism evidence="11 12">
    <name type="scientific">Tigriopus californicus</name>
    <name type="common">Marine copepod</name>
    <dbReference type="NCBI Taxonomy" id="6832"/>
    <lineage>
        <taxon>Eukaryota</taxon>
        <taxon>Metazoa</taxon>
        <taxon>Ecdysozoa</taxon>
        <taxon>Arthropoda</taxon>
        <taxon>Crustacea</taxon>
        <taxon>Multicrustacea</taxon>
        <taxon>Hexanauplia</taxon>
        <taxon>Copepoda</taxon>
        <taxon>Harpacticoida</taxon>
        <taxon>Harpacticidae</taxon>
        <taxon>Tigriopus</taxon>
    </lineage>
</organism>
<sequence length="485" mass="53462">MPLFGGASPFEADIEKITNEKNTSEDWGLIMDLCDRISAAPNGAKEGLKVIVKRLNHQDPHVVLQAITLLDACVNNCGRNFCLEVASREFEKSFVALLRKSQRSVQEKLKALLKKWAHGEFKGDPAFSLIPALYHQLKHEGIDFHSDQPKKAPVSKDPNVVNTQQEQDDIAAAIELSLKETKSNPSEKRNFDQTNNGSGLYPATNLAAVEPAKDLSFNEPQKARALYDFEAAEDNELTFKTGEIVIILDDSDVNWWKGSNHRGEGLFPANFVSKDLEPKEDSTKARRRSVQFNDEVEVKTVETPPVPLVTEIDESKLQRVLDMLHSADPTSDANDPLELAAQEEQANMMGPLVDNELEVVDRRYAQLTQLSTQLVEAMNLYHQLMRDIPASSHPSMHAMPNMNGTPQYYPAYSSAPTTSMYGMPPPSGGFRSIAPPPPGVMGHPPGAPGASGPSDYNPVIYGNPMSHTLPHPTSMASHPSNPMHQ</sequence>
<name>A0A553P4S5_TIGCA</name>
<dbReference type="Pfam" id="PF00018">
    <property type="entry name" value="SH3_1"/>
    <property type="match status" value="1"/>
</dbReference>
<comment type="caution">
    <text evidence="11">The sequence shown here is derived from an EMBL/GenBank/DDBJ whole genome shotgun (WGS) entry which is preliminary data.</text>
</comment>
<dbReference type="InterPro" id="IPR002014">
    <property type="entry name" value="VHS_dom"/>
</dbReference>